<evidence type="ECO:0000313" key="3">
    <source>
        <dbReference type="EMBL" id="EED91389.1"/>
    </source>
</evidence>
<dbReference type="OMA" id="WVEKAMI"/>
<dbReference type="PaxDb" id="35128-Thaps5851"/>
<dbReference type="SMART" id="SM00612">
    <property type="entry name" value="Kelch"/>
    <property type="match status" value="4"/>
</dbReference>
<evidence type="ECO:0000313" key="4">
    <source>
        <dbReference type="Proteomes" id="UP000001449"/>
    </source>
</evidence>
<dbReference type="InterPro" id="IPR011043">
    <property type="entry name" value="Gal_Oxase/kelch_b-propeller"/>
</dbReference>
<dbReference type="Pfam" id="PF01344">
    <property type="entry name" value="Kelch_1"/>
    <property type="match status" value="2"/>
</dbReference>
<dbReference type="PANTHER" id="PTHR24412:SF489">
    <property type="entry name" value="RING FINGER DOMAIN AND KELCH REPEAT-CONTAINING PROTEIN DDB_G0271372"/>
    <property type="match status" value="1"/>
</dbReference>
<sequence length="435" mass="46728">MVHYTIAALTTFILASSNNRVASAHETENSHSHVSSSTNPAFTYLATSLPTTLSDTDEAIVDFNDMKRIILTGGCDSPKGNEYKEAEWGGYFDCNILSNRTIAFDPVKDSDGVWNGEYEMLSEMPRKRARHVSVVVGGMVCLLGGRDETDGLVAEIDCYDPSTNTWSSPASLPEEYRNSDAAAFADGNTVYLIGGWDADYTALDRVVLIDMSNMDDVQYSDGPTLLDARGDIDVAVVNGAAYISGGFTHENGYSAPYGSVEMLDMVTQTWSAVDALNDERGDKQLVTLNGKVYAIGGETKVDQSGGAIPEEELPHLGETSTILDSIEVYDPNEDVHGDKGEWKSLDDMPTPLFRFSAAGWETTEDEGVIFVFGGQVGFDPDCECFRTTDKVMVFDPSKATGGVGGSGTASDSAASSLGHDCVVSLVALGMFWLAI</sequence>
<reference evidence="3 4" key="1">
    <citation type="journal article" date="2004" name="Science">
        <title>The genome of the diatom Thalassiosira pseudonana: ecology, evolution, and metabolism.</title>
        <authorList>
            <person name="Armbrust E.V."/>
            <person name="Berges J.A."/>
            <person name="Bowler C."/>
            <person name="Green B.R."/>
            <person name="Martinez D."/>
            <person name="Putnam N.H."/>
            <person name="Zhou S."/>
            <person name="Allen A.E."/>
            <person name="Apt K.E."/>
            <person name="Bechner M."/>
            <person name="Brzezinski M.A."/>
            <person name="Chaal B.K."/>
            <person name="Chiovitti A."/>
            <person name="Davis A.K."/>
            <person name="Demarest M.S."/>
            <person name="Detter J.C."/>
            <person name="Glavina T."/>
            <person name="Goodstein D."/>
            <person name="Hadi M.Z."/>
            <person name="Hellsten U."/>
            <person name="Hildebrand M."/>
            <person name="Jenkins B.D."/>
            <person name="Jurka J."/>
            <person name="Kapitonov V.V."/>
            <person name="Kroger N."/>
            <person name="Lau W.W."/>
            <person name="Lane T.W."/>
            <person name="Larimer F.W."/>
            <person name="Lippmeier J.C."/>
            <person name="Lucas S."/>
            <person name="Medina M."/>
            <person name="Montsant A."/>
            <person name="Obornik M."/>
            <person name="Parker M.S."/>
            <person name="Palenik B."/>
            <person name="Pazour G.J."/>
            <person name="Richardson P.M."/>
            <person name="Rynearson T.A."/>
            <person name="Saito M.A."/>
            <person name="Schwartz D.C."/>
            <person name="Thamatrakoln K."/>
            <person name="Valentin K."/>
            <person name="Vardi A."/>
            <person name="Wilkerson F.P."/>
            <person name="Rokhsar D.S."/>
        </authorList>
    </citation>
    <scope>NUCLEOTIDE SEQUENCE [LARGE SCALE GENOMIC DNA]</scope>
    <source>
        <strain evidence="3 4">CCMP1335</strain>
    </source>
</reference>
<reference evidence="3 4" key="2">
    <citation type="journal article" date="2008" name="Nature">
        <title>The Phaeodactylum genome reveals the evolutionary history of diatom genomes.</title>
        <authorList>
            <person name="Bowler C."/>
            <person name="Allen A.E."/>
            <person name="Badger J.H."/>
            <person name="Grimwood J."/>
            <person name="Jabbari K."/>
            <person name="Kuo A."/>
            <person name="Maheswari U."/>
            <person name="Martens C."/>
            <person name="Maumus F."/>
            <person name="Otillar R.P."/>
            <person name="Rayko E."/>
            <person name="Salamov A."/>
            <person name="Vandepoele K."/>
            <person name="Beszteri B."/>
            <person name="Gruber A."/>
            <person name="Heijde M."/>
            <person name="Katinka M."/>
            <person name="Mock T."/>
            <person name="Valentin K."/>
            <person name="Verret F."/>
            <person name="Berges J.A."/>
            <person name="Brownlee C."/>
            <person name="Cadoret J.P."/>
            <person name="Chiovitti A."/>
            <person name="Choi C.J."/>
            <person name="Coesel S."/>
            <person name="De Martino A."/>
            <person name="Detter J.C."/>
            <person name="Durkin C."/>
            <person name="Falciatore A."/>
            <person name="Fournet J."/>
            <person name="Haruta M."/>
            <person name="Huysman M.J."/>
            <person name="Jenkins B.D."/>
            <person name="Jiroutova K."/>
            <person name="Jorgensen R.E."/>
            <person name="Joubert Y."/>
            <person name="Kaplan A."/>
            <person name="Kroger N."/>
            <person name="Kroth P.G."/>
            <person name="La Roche J."/>
            <person name="Lindquist E."/>
            <person name="Lommer M."/>
            <person name="Martin-Jezequel V."/>
            <person name="Lopez P.J."/>
            <person name="Lucas S."/>
            <person name="Mangogna M."/>
            <person name="McGinnis K."/>
            <person name="Medlin L.K."/>
            <person name="Montsant A."/>
            <person name="Oudot-Le Secq M.P."/>
            <person name="Napoli C."/>
            <person name="Obornik M."/>
            <person name="Parker M.S."/>
            <person name="Petit J.L."/>
            <person name="Porcel B.M."/>
            <person name="Poulsen N."/>
            <person name="Robison M."/>
            <person name="Rychlewski L."/>
            <person name="Rynearson T.A."/>
            <person name="Schmutz J."/>
            <person name="Shapiro H."/>
            <person name="Siaut M."/>
            <person name="Stanley M."/>
            <person name="Sussman M.R."/>
            <person name="Taylor A.R."/>
            <person name="Vardi A."/>
            <person name="von Dassow P."/>
            <person name="Vyverman W."/>
            <person name="Willis A."/>
            <person name="Wyrwicz L.S."/>
            <person name="Rokhsar D.S."/>
            <person name="Weissenbach J."/>
            <person name="Armbrust E.V."/>
            <person name="Green B.R."/>
            <person name="Van de Peer Y."/>
            <person name="Grigoriev I.V."/>
        </authorList>
    </citation>
    <scope>NUCLEOTIDE SEQUENCE [LARGE SCALE GENOMIC DNA]</scope>
    <source>
        <strain evidence="3 4">CCMP1335</strain>
    </source>
</reference>
<dbReference type="InterPro" id="IPR015915">
    <property type="entry name" value="Kelch-typ_b-propeller"/>
</dbReference>
<organism evidence="3 4">
    <name type="scientific">Thalassiosira pseudonana</name>
    <name type="common">Marine diatom</name>
    <name type="synonym">Cyclotella nana</name>
    <dbReference type="NCBI Taxonomy" id="35128"/>
    <lineage>
        <taxon>Eukaryota</taxon>
        <taxon>Sar</taxon>
        <taxon>Stramenopiles</taxon>
        <taxon>Ochrophyta</taxon>
        <taxon>Bacillariophyta</taxon>
        <taxon>Coscinodiscophyceae</taxon>
        <taxon>Thalassiosirophycidae</taxon>
        <taxon>Thalassiosirales</taxon>
        <taxon>Thalassiosiraceae</taxon>
        <taxon>Thalassiosira</taxon>
    </lineage>
</organism>
<protein>
    <recommendedName>
        <fullName evidence="5">Galactose oxidase</fullName>
    </recommendedName>
</protein>
<dbReference type="AlphaFoldDB" id="B8C4U8"/>
<dbReference type="RefSeq" id="XP_002291282.1">
    <property type="nucleotide sequence ID" value="XM_002291246.1"/>
</dbReference>
<evidence type="ECO:0008006" key="5">
    <source>
        <dbReference type="Google" id="ProtNLM"/>
    </source>
</evidence>
<dbReference type="InParanoid" id="B8C4U8"/>
<dbReference type="SUPFAM" id="SSF50965">
    <property type="entry name" value="Galactose oxidase, central domain"/>
    <property type="match status" value="1"/>
</dbReference>
<evidence type="ECO:0000256" key="1">
    <source>
        <dbReference type="ARBA" id="ARBA00022441"/>
    </source>
</evidence>
<name>B8C4U8_THAPS</name>
<dbReference type="SUPFAM" id="SSF117281">
    <property type="entry name" value="Kelch motif"/>
    <property type="match status" value="1"/>
</dbReference>
<proteinExistence type="predicted"/>
<dbReference type="PANTHER" id="PTHR24412">
    <property type="entry name" value="KELCH PROTEIN"/>
    <property type="match status" value="1"/>
</dbReference>
<keyword evidence="1" id="KW-0880">Kelch repeat</keyword>
<keyword evidence="4" id="KW-1185">Reference proteome</keyword>
<evidence type="ECO:0000256" key="2">
    <source>
        <dbReference type="ARBA" id="ARBA00022737"/>
    </source>
</evidence>
<gene>
    <name evidence="3" type="ORF">THAPSDRAFT_5851</name>
</gene>
<accession>B8C4U8</accession>
<dbReference type="Proteomes" id="UP000001449">
    <property type="component" value="Chromosome 6"/>
</dbReference>
<dbReference type="EMBL" id="CM000643">
    <property type="protein sequence ID" value="EED91389.1"/>
    <property type="molecule type" value="Genomic_DNA"/>
</dbReference>
<keyword evidence="2" id="KW-0677">Repeat</keyword>
<dbReference type="HOGENOM" id="CLU_630921_0_0_1"/>
<dbReference type="InterPro" id="IPR006652">
    <property type="entry name" value="Kelch_1"/>
</dbReference>
<dbReference type="Gene3D" id="2.120.10.80">
    <property type="entry name" value="Kelch-type beta propeller"/>
    <property type="match status" value="2"/>
</dbReference>
<dbReference type="eggNOG" id="KOG1072">
    <property type="taxonomic scope" value="Eukaryota"/>
</dbReference>
<dbReference type="KEGG" id="tps:THAPSDRAFT_5851"/>
<dbReference type="STRING" id="35128.B8C4U8"/>
<dbReference type="GeneID" id="7442320"/>